<dbReference type="OrthoDB" id="8421503at2"/>
<dbReference type="InterPro" id="IPR022635">
    <property type="entry name" value="DNA_polIII_beta_C"/>
</dbReference>
<comment type="subunit">
    <text evidence="10">Forms a ring-shaped head-to-tail homodimer around DNA.</text>
</comment>
<evidence type="ECO:0000256" key="8">
    <source>
        <dbReference type="ARBA" id="ARBA00022932"/>
    </source>
</evidence>
<evidence type="ECO:0000256" key="1">
    <source>
        <dbReference type="ARBA" id="ARBA00004496"/>
    </source>
</evidence>
<dbReference type="GO" id="GO:0006271">
    <property type="term" value="P:DNA strand elongation involved in DNA replication"/>
    <property type="evidence" value="ECO:0007669"/>
    <property type="project" value="TreeGrafter"/>
</dbReference>
<comment type="function">
    <text evidence="10">Confers DNA tethering and processivity to DNA polymerases and other proteins. Acts as a clamp, forming a ring around DNA (a reaction catalyzed by the clamp-loading complex) which diffuses in an ATP-independent manner freely and bidirectionally along dsDNA. Initially characterized for its ability to contact the catalytic subunit of DNA polymerase III (Pol III), a complex, multichain enzyme responsible for most of the replicative synthesis in bacteria; Pol III exhibits 3'-5' exonuclease proofreading activity. The beta chain is required for initiation of replication as well as for processivity of DNA replication.</text>
</comment>
<proteinExistence type="inferred from homology"/>
<evidence type="ECO:0000259" key="11">
    <source>
        <dbReference type="Pfam" id="PF00712"/>
    </source>
</evidence>
<feature type="domain" description="DNA polymerase III beta sliding clamp N-terminal" evidence="11">
    <location>
        <begin position="1"/>
        <end position="118"/>
    </location>
</feature>
<evidence type="ECO:0000313" key="15">
    <source>
        <dbReference type="Proteomes" id="UP000183924"/>
    </source>
</evidence>
<keyword evidence="6 10" id="KW-0548">Nucleotidyltransferase</keyword>
<dbReference type="RefSeq" id="WP_071662928.1">
    <property type="nucleotide sequence ID" value="NZ_LUKY01000033.1"/>
</dbReference>
<dbReference type="NCBIfam" id="TIGR00663">
    <property type="entry name" value="dnan"/>
    <property type="match status" value="1"/>
</dbReference>
<name>A0A1J8NK70_9COXI</name>
<dbReference type="GO" id="GO:0008408">
    <property type="term" value="F:3'-5' exonuclease activity"/>
    <property type="evidence" value="ECO:0007669"/>
    <property type="project" value="InterPro"/>
</dbReference>
<dbReference type="SMART" id="SM00480">
    <property type="entry name" value="POL3Bc"/>
    <property type="match status" value="1"/>
</dbReference>
<evidence type="ECO:0000259" key="12">
    <source>
        <dbReference type="Pfam" id="PF02767"/>
    </source>
</evidence>
<comment type="similarity">
    <text evidence="2 10">Belongs to the beta sliding clamp family.</text>
</comment>
<evidence type="ECO:0000256" key="6">
    <source>
        <dbReference type="ARBA" id="ARBA00022695"/>
    </source>
</evidence>
<dbReference type="GO" id="GO:0005737">
    <property type="term" value="C:cytoplasm"/>
    <property type="evidence" value="ECO:0007669"/>
    <property type="project" value="UniProtKB-SubCell"/>
</dbReference>
<dbReference type="InterPro" id="IPR046938">
    <property type="entry name" value="DNA_clamp_sf"/>
</dbReference>
<organism evidence="14 15">
    <name type="scientific">Candidatus Rickettsiella isopodorum</name>
    <dbReference type="NCBI Taxonomy" id="1225476"/>
    <lineage>
        <taxon>Bacteria</taxon>
        <taxon>Pseudomonadati</taxon>
        <taxon>Pseudomonadota</taxon>
        <taxon>Gammaproteobacteria</taxon>
        <taxon>Legionellales</taxon>
        <taxon>Coxiellaceae</taxon>
        <taxon>Rickettsiella</taxon>
    </lineage>
</organism>
<keyword evidence="9" id="KW-0238">DNA-binding</keyword>
<dbReference type="Gene3D" id="3.70.10.10">
    <property type="match status" value="1"/>
</dbReference>
<feature type="domain" description="DNA polymerase III beta sliding clamp central" evidence="12">
    <location>
        <begin position="133"/>
        <end position="247"/>
    </location>
</feature>
<dbReference type="Pfam" id="PF00712">
    <property type="entry name" value="DNA_pol3_beta"/>
    <property type="match status" value="1"/>
</dbReference>
<keyword evidence="8 10" id="KW-0239">DNA-directed DNA polymerase</keyword>
<evidence type="ECO:0000256" key="7">
    <source>
        <dbReference type="ARBA" id="ARBA00022705"/>
    </source>
</evidence>
<dbReference type="InterPro" id="IPR022637">
    <property type="entry name" value="DNA_polIII_beta_cen"/>
</dbReference>
<evidence type="ECO:0000313" key="14">
    <source>
        <dbReference type="EMBL" id="OIZ94438.1"/>
    </source>
</evidence>
<evidence type="ECO:0000256" key="2">
    <source>
        <dbReference type="ARBA" id="ARBA00010752"/>
    </source>
</evidence>
<reference evidence="14 15" key="1">
    <citation type="submission" date="2016-03" db="EMBL/GenBank/DDBJ databases">
        <title>Comparative genomics of Rickettsiella.</title>
        <authorList>
            <person name="Chandler C."/>
            <person name="Wang Y."/>
        </authorList>
    </citation>
    <scope>NUCLEOTIDE SEQUENCE [LARGE SCALE GENOMIC DNA]</scope>
    <source>
        <strain evidence="14 15">RCFS May 2013</strain>
    </source>
</reference>
<dbReference type="GO" id="GO:0003677">
    <property type="term" value="F:DNA binding"/>
    <property type="evidence" value="ECO:0007669"/>
    <property type="project" value="UniProtKB-UniRule"/>
</dbReference>
<dbReference type="GO" id="GO:0003887">
    <property type="term" value="F:DNA-directed DNA polymerase activity"/>
    <property type="evidence" value="ECO:0007669"/>
    <property type="project" value="UniProtKB-UniRule"/>
</dbReference>
<evidence type="ECO:0000256" key="9">
    <source>
        <dbReference type="ARBA" id="ARBA00023125"/>
    </source>
</evidence>
<dbReference type="FunFam" id="3.10.150.10:FF:000001">
    <property type="entry name" value="Beta sliding clamp"/>
    <property type="match status" value="1"/>
</dbReference>
<evidence type="ECO:0000256" key="10">
    <source>
        <dbReference type="PIRNR" id="PIRNR000804"/>
    </source>
</evidence>
<dbReference type="SUPFAM" id="SSF55979">
    <property type="entry name" value="DNA clamp"/>
    <property type="match status" value="3"/>
</dbReference>
<evidence type="ECO:0000256" key="5">
    <source>
        <dbReference type="ARBA" id="ARBA00022679"/>
    </source>
</evidence>
<evidence type="ECO:0000256" key="3">
    <source>
        <dbReference type="ARBA" id="ARBA00021035"/>
    </source>
</evidence>
<comment type="subcellular location">
    <subcellularLocation>
        <location evidence="1 10">Cytoplasm</location>
    </subcellularLocation>
</comment>
<dbReference type="PIRSF" id="PIRSF000804">
    <property type="entry name" value="DNA_pol_III_b"/>
    <property type="match status" value="1"/>
</dbReference>
<dbReference type="EMBL" id="LUKY01000033">
    <property type="protein sequence ID" value="OIZ94438.1"/>
    <property type="molecule type" value="Genomic_DNA"/>
</dbReference>
<dbReference type="GO" id="GO:0042802">
    <property type="term" value="F:identical protein binding"/>
    <property type="evidence" value="ECO:0007669"/>
    <property type="project" value="UniProtKB-ARBA"/>
</dbReference>
<keyword evidence="5 10" id="KW-0808">Transferase</keyword>
<comment type="caution">
    <text evidence="14">The sequence shown here is derived from an EMBL/GenBank/DDBJ whole genome shotgun (WGS) entry which is preliminary data.</text>
</comment>
<dbReference type="Proteomes" id="UP000183924">
    <property type="component" value="Unassembled WGS sequence"/>
</dbReference>
<dbReference type="CDD" id="cd00140">
    <property type="entry name" value="beta_clamp"/>
    <property type="match status" value="1"/>
</dbReference>
<dbReference type="Gene3D" id="3.10.150.10">
    <property type="entry name" value="DNA Polymerase III, subunit A, domain 2"/>
    <property type="match status" value="1"/>
</dbReference>
<dbReference type="GO" id="GO:0009360">
    <property type="term" value="C:DNA polymerase III complex"/>
    <property type="evidence" value="ECO:0007669"/>
    <property type="project" value="InterPro"/>
</dbReference>
<dbReference type="PANTHER" id="PTHR30478">
    <property type="entry name" value="DNA POLYMERASE III SUBUNIT BETA"/>
    <property type="match status" value="1"/>
</dbReference>
<gene>
    <name evidence="14" type="ORF">A1D18_06275</name>
</gene>
<sequence length="370" mass="41787">MQFTINRENLLKPLQLVTAVIERRQTLPILSNLLIQLNDKYLSLLGTDMEVELAGRVALEKPGESGATTAPARKLMDICRSLPEDSELKFQQKGDKLYLQCGRSRFNLSTLPASDFPMSEVLDNHPEQVEFILSQKGLRSLIESTNFAMAQQDVRYFLNGMLWELGQGSLRAVATDGHRLALNVKEANITVDSNQIIVPRKAIHELSRLLSDEENDNLTIFLTKNQLRVHMQDYTFISKLIDGTFPDYDRVIPQSGDKILEIDRDLFKASLSRVGILSNDKHKSVCLELKNDLLRIFANNLEQENAEDYLDVSYQGKDISIAFNISYLMDVLNSLPPGLVKITLTSAEASVRLEAKEKNASVYVIMPMRL</sequence>
<feature type="domain" description="DNA polymerase III beta sliding clamp C-terminal" evidence="13">
    <location>
        <begin position="250"/>
        <end position="369"/>
    </location>
</feature>
<evidence type="ECO:0000256" key="4">
    <source>
        <dbReference type="ARBA" id="ARBA00022490"/>
    </source>
</evidence>
<dbReference type="STRING" id="1225476.A1D18_06275"/>
<dbReference type="Pfam" id="PF02768">
    <property type="entry name" value="DNA_pol3_beta_3"/>
    <property type="match status" value="1"/>
</dbReference>
<keyword evidence="4 10" id="KW-0963">Cytoplasm</keyword>
<dbReference type="InterPro" id="IPR022634">
    <property type="entry name" value="DNA_polIII_beta_N"/>
</dbReference>
<dbReference type="AlphaFoldDB" id="A0A1J8NK70"/>
<evidence type="ECO:0000259" key="13">
    <source>
        <dbReference type="Pfam" id="PF02768"/>
    </source>
</evidence>
<dbReference type="InterPro" id="IPR001001">
    <property type="entry name" value="DNA_polIII_beta"/>
</dbReference>
<keyword evidence="15" id="KW-1185">Reference proteome</keyword>
<dbReference type="PANTHER" id="PTHR30478:SF0">
    <property type="entry name" value="BETA SLIDING CLAMP"/>
    <property type="match status" value="1"/>
</dbReference>
<keyword evidence="7 10" id="KW-0235">DNA replication</keyword>
<accession>A0A1J8NK70</accession>
<dbReference type="Pfam" id="PF02767">
    <property type="entry name" value="DNA_pol3_beta_2"/>
    <property type="match status" value="1"/>
</dbReference>
<protein>
    <recommendedName>
        <fullName evidence="3 10">Beta sliding clamp</fullName>
    </recommendedName>
</protein>